<dbReference type="InterPro" id="IPR004792">
    <property type="entry name" value="BaiN-like"/>
</dbReference>
<dbReference type="PRINTS" id="PR00368">
    <property type="entry name" value="FADPNR"/>
</dbReference>
<keyword evidence="7" id="KW-1185">Reference proteome</keyword>
<evidence type="ECO:0000313" key="6">
    <source>
        <dbReference type="EMBL" id="SMC44625.1"/>
    </source>
</evidence>
<keyword evidence="3" id="KW-0274">FAD</keyword>
<dbReference type="Proteomes" id="UP000243884">
    <property type="component" value="Unassembled WGS sequence"/>
</dbReference>
<feature type="domain" description="RsdA/BaiN/AoA(So)-like Rossmann fold-like" evidence="4">
    <location>
        <begin position="2"/>
        <end position="411"/>
    </location>
</feature>
<dbReference type="OrthoDB" id="9773233at2"/>
<reference evidence="7" key="1">
    <citation type="submission" date="2017-04" db="EMBL/GenBank/DDBJ databases">
        <authorList>
            <person name="Varghese N."/>
            <person name="Submissions S."/>
        </authorList>
    </citation>
    <scope>NUCLEOTIDE SEQUENCE [LARGE SCALE GENOMIC DNA]</scope>
    <source>
        <strain evidence="7">DSM 21500</strain>
    </source>
</reference>
<evidence type="ECO:0000259" key="5">
    <source>
        <dbReference type="Pfam" id="PF22780"/>
    </source>
</evidence>
<evidence type="ECO:0000256" key="2">
    <source>
        <dbReference type="ARBA" id="ARBA00022630"/>
    </source>
</evidence>
<evidence type="ECO:0000256" key="1">
    <source>
        <dbReference type="ARBA" id="ARBA00001974"/>
    </source>
</evidence>
<dbReference type="EMBL" id="FWXK01000006">
    <property type="protein sequence ID" value="SMC44625.1"/>
    <property type="molecule type" value="Genomic_DNA"/>
</dbReference>
<dbReference type="Gene3D" id="3.50.50.60">
    <property type="entry name" value="FAD/NAD(P)-binding domain"/>
    <property type="match status" value="1"/>
</dbReference>
<dbReference type="Gene3D" id="2.40.30.10">
    <property type="entry name" value="Translation factors"/>
    <property type="match status" value="1"/>
</dbReference>
<gene>
    <name evidence="6" type="ORF">SAMN04487984_1195</name>
</gene>
<dbReference type="NCBIfam" id="TIGR00275">
    <property type="entry name" value="aminoacetone oxidase family FAD-binding enzyme"/>
    <property type="match status" value="1"/>
</dbReference>
<proteinExistence type="predicted"/>
<dbReference type="PANTHER" id="PTHR42887">
    <property type="entry name" value="OS12G0638800 PROTEIN"/>
    <property type="match status" value="1"/>
</dbReference>
<dbReference type="Pfam" id="PF22780">
    <property type="entry name" value="HI0933_like_1st"/>
    <property type="match status" value="1"/>
</dbReference>
<dbReference type="InterPro" id="IPR036188">
    <property type="entry name" value="FAD/NAD-bd_sf"/>
</dbReference>
<dbReference type="SUPFAM" id="SSF51905">
    <property type="entry name" value="FAD/NAD(P)-binding domain"/>
    <property type="match status" value="1"/>
</dbReference>
<feature type="domain" description="RsdA/BaiN/AoA(So)-like insert" evidence="5">
    <location>
        <begin position="192"/>
        <end position="358"/>
    </location>
</feature>
<dbReference type="InterPro" id="IPR023166">
    <property type="entry name" value="BaiN-like_dom_sf"/>
</dbReference>
<dbReference type="PRINTS" id="PR00411">
    <property type="entry name" value="PNDRDTASEI"/>
</dbReference>
<protein>
    <recommendedName>
        <fullName evidence="8">Aminoacetone oxidase family FAD-binding enzyme</fullName>
    </recommendedName>
</protein>
<sequence>MHDVIVIGGGTSGMMAAVTAAENGSQVLILDKNRKLGKKLKLTGGTRCNVTNNRPAKEVIKHIPGNGKFLYSAFSAFDNYDIIDFFTSRGVELKEEDHGRMFPTTDKSQTILDVFLREIQRLNIEVRKQTPVQSLWLDDGHYQGVILEDGEKIASKTLIIASGGKAYPRTGTTGDGYRFAKQLGHTITDLFPTEAPVTSDEPFIKDKTLQGITLPDISLSVIDQNGKTVIRHDMDMIFTHFGVSGPAVLRCSMFVNTTLKKEGGKYVRMCLDIVPDRSANELTQDLLARQKDNKKALANVLKAWMPERYATFLCDQAAIDSQLPFNQLTPKQIDQIVQLMKKFTFKVTGTWPIEKGFVTGGGVHLKEIEPHSMQSKFHDNVFFCGEVLDINGYTGGYNITAAFVTGHTAGENAAWKSME</sequence>
<evidence type="ECO:0000259" key="4">
    <source>
        <dbReference type="Pfam" id="PF03486"/>
    </source>
</evidence>
<comment type="cofactor">
    <cofactor evidence="1">
        <name>FAD</name>
        <dbReference type="ChEBI" id="CHEBI:57692"/>
    </cofactor>
</comment>
<keyword evidence="2" id="KW-0285">Flavoprotein</keyword>
<evidence type="ECO:0000313" key="7">
    <source>
        <dbReference type="Proteomes" id="UP000243884"/>
    </source>
</evidence>
<dbReference type="InterPro" id="IPR055178">
    <property type="entry name" value="RsdA/BaiN/AoA(So)-like_dom"/>
</dbReference>
<accession>A0A1W1Z899</accession>
<dbReference type="STRING" id="371602.SAMN04487984_1195"/>
<dbReference type="Pfam" id="PF03486">
    <property type="entry name" value="HI0933_like"/>
    <property type="match status" value="1"/>
</dbReference>
<evidence type="ECO:0000256" key="3">
    <source>
        <dbReference type="ARBA" id="ARBA00022827"/>
    </source>
</evidence>
<dbReference type="PANTHER" id="PTHR42887:SF2">
    <property type="entry name" value="OS12G0638800 PROTEIN"/>
    <property type="match status" value="1"/>
</dbReference>
<dbReference type="RefSeq" id="WP_084099314.1">
    <property type="nucleotide sequence ID" value="NZ_FWXK01000006.1"/>
</dbReference>
<organism evidence="6 7">
    <name type="scientific">Aerococcus suis</name>
    <dbReference type="NCBI Taxonomy" id="371602"/>
    <lineage>
        <taxon>Bacteria</taxon>
        <taxon>Bacillati</taxon>
        <taxon>Bacillota</taxon>
        <taxon>Bacilli</taxon>
        <taxon>Lactobacillales</taxon>
        <taxon>Aerococcaceae</taxon>
        <taxon>Aerococcus</taxon>
    </lineage>
</organism>
<evidence type="ECO:0008006" key="8">
    <source>
        <dbReference type="Google" id="ProtNLM"/>
    </source>
</evidence>
<dbReference type="AlphaFoldDB" id="A0A1W1Z899"/>
<dbReference type="SUPFAM" id="SSF160996">
    <property type="entry name" value="HI0933 insert domain-like"/>
    <property type="match status" value="1"/>
</dbReference>
<name>A0A1W1Z899_9LACT</name>
<dbReference type="Gene3D" id="1.10.8.260">
    <property type="entry name" value="HI0933 insert domain-like"/>
    <property type="match status" value="1"/>
</dbReference>
<dbReference type="InterPro" id="IPR057661">
    <property type="entry name" value="RsdA/BaiN/AoA(So)_Rossmann"/>
</dbReference>